<comment type="caution">
    <text evidence="2">The sequence shown here is derived from an EMBL/GenBank/DDBJ whole genome shotgun (WGS) entry which is preliminary data.</text>
</comment>
<dbReference type="Proteomes" id="UP001604277">
    <property type="component" value="Unassembled WGS sequence"/>
</dbReference>
<protein>
    <submittedName>
        <fullName evidence="2">Uncharacterized protein</fullName>
    </submittedName>
</protein>
<dbReference type="EMBL" id="JBFOLJ010000010">
    <property type="protein sequence ID" value="KAL2503070.1"/>
    <property type="molecule type" value="Genomic_DNA"/>
</dbReference>
<gene>
    <name evidence="2" type="ORF">Fot_36918</name>
</gene>
<proteinExistence type="predicted"/>
<sequence length="184" mass="20133">MKDFVSTPTVPPAVEDHPIIRRRNSISTSVEVVPSKFTLLHHNSAYSSSTTTTTNSASASASSSSSSSFPSDDFELLSIKPTSHSYTSLKDLLPSVTVNSPRPSASSQAQLGSDICIRNRLVKQAAWAYLQPMSTSPDSSGNGFLHRFWPRVAAFFDFVNRQIVRVLTGALDWLLRATQIRSSR</sequence>
<name>A0ABD1SQZ0_9LAMI</name>
<evidence type="ECO:0000313" key="2">
    <source>
        <dbReference type="EMBL" id="KAL2503070.1"/>
    </source>
</evidence>
<accession>A0ABD1SQZ0</accession>
<reference evidence="3" key="1">
    <citation type="submission" date="2024-07" db="EMBL/GenBank/DDBJ databases">
        <title>Two chromosome-level genome assemblies of Korean endemic species Abeliophyllum distichum and Forsythia ovata (Oleaceae).</title>
        <authorList>
            <person name="Jang H."/>
        </authorList>
    </citation>
    <scope>NUCLEOTIDE SEQUENCE [LARGE SCALE GENOMIC DNA]</scope>
</reference>
<organism evidence="2 3">
    <name type="scientific">Forsythia ovata</name>
    <dbReference type="NCBI Taxonomy" id="205694"/>
    <lineage>
        <taxon>Eukaryota</taxon>
        <taxon>Viridiplantae</taxon>
        <taxon>Streptophyta</taxon>
        <taxon>Embryophyta</taxon>
        <taxon>Tracheophyta</taxon>
        <taxon>Spermatophyta</taxon>
        <taxon>Magnoliopsida</taxon>
        <taxon>eudicotyledons</taxon>
        <taxon>Gunneridae</taxon>
        <taxon>Pentapetalae</taxon>
        <taxon>asterids</taxon>
        <taxon>lamiids</taxon>
        <taxon>Lamiales</taxon>
        <taxon>Oleaceae</taxon>
        <taxon>Forsythieae</taxon>
        <taxon>Forsythia</taxon>
    </lineage>
</organism>
<keyword evidence="3" id="KW-1185">Reference proteome</keyword>
<dbReference type="PANTHER" id="PTHR34569">
    <property type="entry name" value="EXPRESSED PROTEIN"/>
    <property type="match status" value="1"/>
</dbReference>
<dbReference type="PANTHER" id="PTHR34569:SF12">
    <property type="entry name" value="TRANSMEMBRANE PROTEIN"/>
    <property type="match status" value="1"/>
</dbReference>
<evidence type="ECO:0000313" key="3">
    <source>
        <dbReference type="Proteomes" id="UP001604277"/>
    </source>
</evidence>
<dbReference type="AlphaFoldDB" id="A0ABD1SQZ0"/>
<evidence type="ECO:0000256" key="1">
    <source>
        <dbReference type="SAM" id="MobiDB-lite"/>
    </source>
</evidence>
<feature type="compositionally biased region" description="Low complexity" evidence="1">
    <location>
        <begin position="46"/>
        <end position="68"/>
    </location>
</feature>
<feature type="region of interest" description="Disordered" evidence="1">
    <location>
        <begin position="46"/>
        <end position="71"/>
    </location>
</feature>